<sequence length="22" mass="2402">MQKTLSAIFLFTTLSANAAPYI</sequence>
<reference evidence="1" key="1">
    <citation type="journal article" date="1992" name="J. Bacteriol.">
        <title>Structural analysis of the acfA and acfD genes of Vibrio cholerae: effects of DNA topology and transcriptional activators on expression.</title>
        <authorList>
            <person name="Parsot C."/>
            <person name="Mekalanos J.J."/>
        </authorList>
    </citation>
    <scope>NUCLEOTIDE SEQUENCE</scope>
</reference>
<dbReference type="AlphaFoldDB" id="Q79DM6"/>
<gene>
    <name evidence="1" type="primary">acfA</name>
</gene>
<accession>Q79DM6</accession>
<organism evidence="1">
    <name type="scientific">Vibrio cholerae</name>
    <dbReference type="NCBI Taxonomy" id="666"/>
    <lineage>
        <taxon>Bacteria</taxon>
        <taxon>Pseudomonadati</taxon>
        <taxon>Pseudomonadota</taxon>
        <taxon>Gammaproteobacteria</taxon>
        <taxon>Vibrionales</taxon>
        <taxon>Vibrionaceae</taxon>
        <taxon>Vibrio</taxon>
    </lineage>
</organism>
<name>Q79DM6_VIBCL</name>
<feature type="non-terminal residue" evidence="1">
    <location>
        <position position="1"/>
    </location>
</feature>
<proteinExistence type="predicted"/>
<dbReference type="EMBL" id="S41756">
    <property type="protein sequence ID" value="AAB22797.1"/>
    <property type="molecule type" value="Genomic_DNA"/>
</dbReference>
<protein>
    <submittedName>
        <fullName evidence="1">AcfA</fullName>
    </submittedName>
</protein>
<evidence type="ECO:0000313" key="1">
    <source>
        <dbReference type="EMBL" id="AAB22797.1"/>
    </source>
</evidence>